<proteinExistence type="predicted"/>
<name>A0A0F9U0J9_9ZZZZ</name>
<evidence type="ECO:0000256" key="1">
    <source>
        <dbReference type="SAM" id="Coils"/>
    </source>
</evidence>
<comment type="caution">
    <text evidence="2">The sequence shown here is derived from an EMBL/GenBank/DDBJ whole genome shotgun (WGS) entry which is preliminary data.</text>
</comment>
<reference evidence="2" key="1">
    <citation type="journal article" date="2015" name="Nature">
        <title>Complex archaea that bridge the gap between prokaryotes and eukaryotes.</title>
        <authorList>
            <person name="Spang A."/>
            <person name="Saw J.H."/>
            <person name="Jorgensen S.L."/>
            <person name="Zaremba-Niedzwiedzka K."/>
            <person name="Martijn J."/>
            <person name="Lind A.E."/>
            <person name="van Eijk R."/>
            <person name="Schleper C."/>
            <person name="Guy L."/>
            <person name="Ettema T.J."/>
        </authorList>
    </citation>
    <scope>NUCLEOTIDE SEQUENCE</scope>
</reference>
<protein>
    <submittedName>
        <fullName evidence="2">Uncharacterized protein</fullName>
    </submittedName>
</protein>
<evidence type="ECO:0000313" key="2">
    <source>
        <dbReference type="EMBL" id="KKN80797.1"/>
    </source>
</evidence>
<accession>A0A0F9U0J9</accession>
<organism evidence="2">
    <name type="scientific">marine sediment metagenome</name>
    <dbReference type="NCBI Taxonomy" id="412755"/>
    <lineage>
        <taxon>unclassified sequences</taxon>
        <taxon>metagenomes</taxon>
        <taxon>ecological metagenomes</taxon>
    </lineage>
</organism>
<gene>
    <name evidence="2" type="ORF">LCGC14_0326030</name>
</gene>
<feature type="coiled-coil region" evidence="1">
    <location>
        <begin position="1"/>
        <end position="42"/>
    </location>
</feature>
<sequence>MTDLEREIKSLEDEVSSLCDQRDAIQEKISAASKRRYELEKEVHLATKAELKELRDGKG</sequence>
<keyword evidence="1" id="KW-0175">Coiled coil</keyword>
<dbReference type="AlphaFoldDB" id="A0A0F9U0J9"/>
<dbReference type="EMBL" id="LAZR01000225">
    <property type="protein sequence ID" value="KKN80797.1"/>
    <property type="molecule type" value="Genomic_DNA"/>
</dbReference>